<evidence type="ECO:0000313" key="2">
    <source>
        <dbReference type="Proteomes" id="UP000333828"/>
    </source>
</evidence>
<dbReference type="AlphaFoldDB" id="A0A5E4XM18"/>
<protein>
    <submittedName>
        <fullName evidence="1">Uncharacterized protein</fullName>
    </submittedName>
</protein>
<organism evidence="1 2">
    <name type="scientific">Pandoraea iniqua</name>
    <dbReference type="NCBI Taxonomy" id="2508288"/>
    <lineage>
        <taxon>Bacteria</taxon>
        <taxon>Pseudomonadati</taxon>
        <taxon>Pseudomonadota</taxon>
        <taxon>Betaproteobacteria</taxon>
        <taxon>Burkholderiales</taxon>
        <taxon>Burkholderiaceae</taxon>
        <taxon>Pandoraea</taxon>
    </lineage>
</organism>
<keyword evidence="2" id="KW-1185">Reference proteome</keyword>
<dbReference type="Proteomes" id="UP000333828">
    <property type="component" value="Unassembled WGS sequence"/>
</dbReference>
<dbReference type="EMBL" id="CABPSI010000005">
    <property type="protein sequence ID" value="VVE43202.1"/>
    <property type="molecule type" value="Genomic_DNA"/>
</dbReference>
<evidence type="ECO:0000313" key="1">
    <source>
        <dbReference type="EMBL" id="VVE43202.1"/>
    </source>
</evidence>
<proteinExistence type="predicted"/>
<gene>
    <name evidence="1" type="ORF">PIN31115_04240</name>
</gene>
<reference evidence="1 2" key="1">
    <citation type="submission" date="2019-08" db="EMBL/GenBank/DDBJ databases">
        <authorList>
            <person name="Peeters C."/>
        </authorList>
    </citation>
    <scope>NUCLEOTIDE SEQUENCE [LARGE SCALE GENOMIC DNA]</scope>
    <source>
        <strain evidence="1 2">LMG 31115</strain>
    </source>
</reference>
<accession>A0A5E4XM18</accession>
<sequence>MDFRFSQIRDLLRNGEKFLVGFGGGLLQLTVKCGGKKAKVYPGRAFEGGSFEYEYRIENHIAFPCSFRRNLAHANLLGKDALCFTRLLISEFVQCCAKTASGG</sequence>
<name>A0A5E4XM18_9BURK</name>